<dbReference type="RefSeq" id="WP_167140592.1">
    <property type="nucleotide sequence ID" value="NZ_VWXD01000006.1"/>
</dbReference>
<sequence>MGYVHSYYQVKSVPNGQWLLLTTQVANVFLLTQKRHIPGYLDPMVLCTSDGKYPLLRPSDLLVEGLYGQPAIEFNGEERPDISYETFHLSQNSSGCGFCKTTFLWTPSRPYDSMVKATLLIAHRYRPGCYNIGSDGTLEECTNVQVWLSLNLGGKWPTPDSIAPQDELFRSLDLYLPGYFTNHLHLDVHYIAQTSFRVWHSER</sequence>
<proteinExistence type="predicted"/>
<organism evidence="1 2">
    <name type="scientific">Candidatus Pantoea formicae</name>
    <dbReference type="NCBI Taxonomy" id="2608355"/>
    <lineage>
        <taxon>Bacteria</taxon>
        <taxon>Pseudomonadati</taxon>
        <taxon>Pseudomonadota</taxon>
        <taxon>Gammaproteobacteria</taxon>
        <taxon>Enterobacterales</taxon>
        <taxon>Erwiniaceae</taxon>
        <taxon>Pantoea</taxon>
    </lineage>
</organism>
<accession>A0ABX0R1L4</accession>
<comment type="caution">
    <text evidence="1">The sequence shown here is derived from an EMBL/GenBank/DDBJ whole genome shotgun (WGS) entry which is preliminary data.</text>
</comment>
<reference evidence="1 2" key="1">
    <citation type="journal article" date="2019" name="bioRxiv">
        <title>Bacteria contribute to plant secondary compound degradation in a generalist herbivore system.</title>
        <authorList>
            <person name="Francoeur C.B."/>
            <person name="Khadempour L."/>
            <person name="Moreira-Soto R.D."/>
            <person name="Gotting K."/>
            <person name="Book A.J."/>
            <person name="Pinto-Tomas A.A."/>
            <person name="Keefover-Ring K."/>
            <person name="Currie C.R."/>
        </authorList>
    </citation>
    <scope>NUCLEOTIDE SEQUENCE [LARGE SCALE GENOMIC DNA]</scope>
    <source>
        <strain evidence="1 2">Acro-805</strain>
    </source>
</reference>
<keyword evidence="2" id="KW-1185">Reference proteome</keyword>
<gene>
    <name evidence="1" type="ORF">F3J38_17670</name>
</gene>
<evidence type="ECO:0000313" key="1">
    <source>
        <dbReference type="EMBL" id="NIF01870.1"/>
    </source>
</evidence>
<name>A0ABX0R1L4_9GAMM</name>
<evidence type="ECO:0000313" key="2">
    <source>
        <dbReference type="Proteomes" id="UP000780690"/>
    </source>
</evidence>
<dbReference type="EMBL" id="VWXD01000006">
    <property type="protein sequence ID" value="NIF01870.1"/>
    <property type="molecule type" value="Genomic_DNA"/>
</dbReference>
<dbReference type="Proteomes" id="UP000780690">
    <property type="component" value="Unassembled WGS sequence"/>
</dbReference>
<protein>
    <submittedName>
        <fullName evidence="1">Uncharacterized protein</fullName>
    </submittedName>
</protein>